<gene>
    <name evidence="1" type="ORF">Q6348_12510</name>
</gene>
<dbReference type="RefSeq" id="WP_304601609.1">
    <property type="nucleotide sequence ID" value="NZ_JAUQYO010000001.1"/>
</dbReference>
<comment type="caution">
    <text evidence="1">The sequence shown here is derived from an EMBL/GenBank/DDBJ whole genome shotgun (WGS) entry which is preliminary data.</text>
</comment>
<evidence type="ECO:0008006" key="3">
    <source>
        <dbReference type="Google" id="ProtNLM"/>
    </source>
</evidence>
<keyword evidence="2" id="KW-1185">Reference proteome</keyword>
<name>A0ABT9DAT8_9CELL</name>
<protein>
    <recommendedName>
        <fullName evidence="3">STAS domain-containing protein</fullName>
    </recommendedName>
</protein>
<dbReference type="EMBL" id="JAUQYP010000001">
    <property type="protein sequence ID" value="MDO8108019.1"/>
    <property type="molecule type" value="Genomic_DNA"/>
</dbReference>
<dbReference type="Proteomes" id="UP001232536">
    <property type="component" value="Unassembled WGS sequence"/>
</dbReference>
<proteinExistence type="predicted"/>
<sequence length="103" mass="11534">MTSVPAAVRTEGPTRIHLIARLDGTDAHVTLAGTLDRRATEQCRRLVEDLLRRRVTRIFLDLRMAGITRESTALLTLMRRQSRRRGAEVYVSATPARLRAPGA</sequence>
<evidence type="ECO:0000313" key="2">
    <source>
        <dbReference type="Proteomes" id="UP001232536"/>
    </source>
</evidence>
<accession>A0ABT9DAT8</accession>
<reference evidence="1 2" key="1">
    <citation type="submission" date="2023-07" db="EMBL/GenBank/DDBJ databases">
        <title>Description of novel actinomycetes strains, isolated from tidal flat sediment.</title>
        <authorList>
            <person name="Lu C."/>
        </authorList>
    </citation>
    <scope>NUCLEOTIDE SEQUENCE [LARGE SCALE GENOMIC DNA]</scope>
    <source>
        <strain evidence="1 2">SYSU T00b441</strain>
    </source>
</reference>
<evidence type="ECO:0000313" key="1">
    <source>
        <dbReference type="EMBL" id="MDO8108019.1"/>
    </source>
</evidence>
<organism evidence="1 2">
    <name type="scientific">Actinotalea lenta</name>
    <dbReference type="NCBI Taxonomy" id="3064654"/>
    <lineage>
        <taxon>Bacteria</taxon>
        <taxon>Bacillati</taxon>
        <taxon>Actinomycetota</taxon>
        <taxon>Actinomycetes</taxon>
        <taxon>Micrococcales</taxon>
        <taxon>Cellulomonadaceae</taxon>
        <taxon>Actinotalea</taxon>
    </lineage>
</organism>